<gene>
    <name evidence="2" type="ORF">AWE51_22190</name>
</gene>
<evidence type="ECO:0000313" key="2">
    <source>
        <dbReference type="EMBL" id="KZS41416.1"/>
    </source>
</evidence>
<accession>A0A162FCZ5</accession>
<feature type="transmembrane region" description="Helical" evidence="1">
    <location>
        <begin position="51"/>
        <end position="69"/>
    </location>
</feature>
<proteinExistence type="predicted"/>
<feature type="transmembrane region" description="Helical" evidence="1">
    <location>
        <begin position="106"/>
        <end position="125"/>
    </location>
</feature>
<feature type="transmembrane region" description="Helical" evidence="1">
    <location>
        <begin position="12"/>
        <end position="31"/>
    </location>
</feature>
<organism evidence="2 3">
    <name type="scientific">Aquimarina aggregata</name>
    <dbReference type="NCBI Taxonomy" id="1642818"/>
    <lineage>
        <taxon>Bacteria</taxon>
        <taxon>Pseudomonadati</taxon>
        <taxon>Bacteroidota</taxon>
        <taxon>Flavobacteriia</taxon>
        <taxon>Flavobacteriales</taxon>
        <taxon>Flavobacteriaceae</taxon>
        <taxon>Aquimarina</taxon>
    </lineage>
</organism>
<dbReference type="InterPro" id="IPR046166">
    <property type="entry name" value="DUF6168"/>
</dbReference>
<dbReference type="OrthoDB" id="1451982at2"/>
<evidence type="ECO:0000256" key="1">
    <source>
        <dbReference type="SAM" id="Phobius"/>
    </source>
</evidence>
<keyword evidence="1" id="KW-1133">Transmembrane helix</keyword>
<name>A0A162FCZ5_9FLAO</name>
<keyword evidence="3" id="KW-1185">Reference proteome</keyword>
<comment type="caution">
    <text evidence="2">The sequence shown here is derived from an EMBL/GenBank/DDBJ whole genome shotgun (WGS) entry which is preliminary data.</text>
</comment>
<reference evidence="2 3" key="1">
    <citation type="submission" date="2016-01" db="EMBL/GenBank/DDBJ databases">
        <title>The draft genome sequence of Aquimarina sp. RZW4-3-2.</title>
        <authorList>
            <person name="Wang Y."/>
        </authorList>
    </citation>
    <scope>NUCLEOTIDE SEQUENCE [LARGE SCALE GENOMIC DNA]</scope>
    <source>
        <strain evidence="2 3">RZW4-3-2</strain>
    </source>
</reference>
<dbReference type="EMBL" id="LQRT01000005">
    <property type="protein sequence ID" value="KZS41416.1"/>
    <property type="molecule type" value="Genomic_DNA"/>
</dbReference>
<dbReference type="RefSeq" id="WP_066312264.1">
    <property type="nucleotide sequence ID" value="NZ_LQRT01000005.1"/>
</dbReference>
<dbReference type="STRING" id="1642818.AWE51_22190"/>
<dbReference type="Proteomes" id="UP000076715">
    <property type="component" value="Unassembled WGS sequence"/>
</dbReference>
<protein>
    <submittedName>
        <fullName evidence="2">Uncharacterized protein</fullName>
    </submittedName>
</protein>
<evidence type="ECO:0000313" key="3">
    <source>
        <dbReference type="Proteomes" id="UP000076715"/>
    </source>
</evidence>
<feature type="transmembrane region" description="Helical" evidence="1">
    <location>
        <begin position="76"/>
        <end position="94"/>
    </location>
</feature>
<dbReference type="Pfam" id="PF19665">
    <property type="entry name" value="DUF6168"/>
    <property type="match status" value="1"/>
</dbReference>
<sequence>MNNVFDSKTLQSLSRFLILFIGILVVGYFIHTQTIQYFSFHSNTYILDLSYLFNGAFTIVLFLIIIVFRKKFKDQIGFIFMAGSLIKLGIFAAITKMGGVEIDKTIFLDFFIPYVISVVLEVYYISKILKNTQYTDNQQIK</sequence>
<dbReference type="AlphaFoldDB" id="A0A162FCZ5"/>
<keyword evidence="1" id="KW-0472">Membrane</keyword>
<keyword evidence="1" id="KW-0812">Transmembrane</keyword>